<dbReference type="SUPFAM" id="SSF52540">
    <property type="entry name" value="P-loop containing nucleoside triphosphate hydrolases"/>
    <property type="match status" value="1"/>
</dbReference>
<comment type="caution">
    <text evidence="4">The sequence shown here is derived from an EMBL/GenBank/DDBJ whole genome shotgun (WGS) entry which is preliminary data.</text>
</comment>
<organism evidence="4 5">
    <name type="scientific">Etheostoma spectabile</name>
    <name type="common">orangethroat darter</name>
    <dbReference type="NCBI Taxonomy" id="54343"/>
    <lineage>
        <taxon>Eukaryota</taxon>
        <taxon>Metazoa</taxon>
        <taxon>Chordata</taxon>
        <taxon>Craniata</taxon>
        <taxon>Vertebrata</taxon>
        <taxon>Euteleostomi</taxon>
        <taxon>Actinopterygii</taxon>
        <taxon>Neopterygii</taxon>
        <taxon>Teleostei</taxon>
        <taxon>Neoteleostei</taxon>
        <taxon>Acanthomorphata</taxon>
        <taxon>Eupercaria</taxon>
        <taxon>Perciformes</taxon>
        <taxon>Percoidei</taxon>
        <taxon>Percidae</taxon>
        <taxon>Etheostomatinae</taxon>
        <taxon>Etheostoma</taxon>
    </lineage>
</organism>
<dbReference type="AlphaFoldDB" id="A0A5J5CVK9"/>
<dbReference type="Proteomes" id="UP000327493">
    <property type="component" value="Chromosome 13"/>
</dbReference>
<proteinExistence type="inferred from homology"/>
<protein>
    <recommendedName>
        <fullName evidence="3">WSC domain-containing protein</fullName>
    </recommendedName>
</protein>
<evidence type="ECO:0000259" key="3">
    <source>
        <dbReference type="PROSITE" id="PS51212"/>
    </source>
</evidence>
<keyword evidence="5" id="KW-1185">Reference proteome</keyword>
<dbReference type="InterPro" id="IPR051589">
    <property type="entry name" value="Sialate-O-sulfotransferase"/>
</dbReference>
<dbReference type="PROSITE" id="PS51212">
    <property type="entry name" value="WSC"/>
    <property type="match status" value="2"/>
</dbReference>
<dbReference type="PANTHER" id="PTHR45964">
    <property type="entry name" value="WSCD FAMILY MEMBER CG9164"/>
    <property type="match status" value="1"/>
</dbReference>
<accession>A0A5J5CVK9</accession>
<dbReference type="SMART" id="SM00321">
    <property type="entry name" value="WSC"/>
    <property type="match status" value="2"/>
</dbReference>
<dbReference type="InterPro" id="IPR002889">
    <property type="entry name" value="WSC_carb-bd"/>
</dbReference>
<comment type="similarity">
    <text evidence="1">Belongs to the WSCD family.</text>
</comment>
<evidence type="ECO:0000313" key="4">
    <source>
        <dbReference type="EMBL" id="KAA8586372.1"/>
    </source>
</evidence>
<dbReference type="InterPro" id="IPR027417">
    <property type="entry name" value="P-loop_NTPase"/>
</dbReference>
<sequence>MGCFLHNASERALGGTMLYDLRKMTSSLCQDTCSESGYQFAGLEYGAECHCGNRIRSPQAPEEDCSVACRGERGSPCGGVSRLSIYKVEEQLPGHRKFRNVHYRGCFKLPKSTTSAFPVHSFQPNLTTQSCIETCTDKELLLAVFQKPHCLCAWTSSLFSLSQQADNQQCVGLNHTSNATPTAPTEHDHYQVYHTPVLDSRCKERMFLPQRSSSLVALSSFPGAGNTWVRHLIELVTGYYTGSFYFDGTLYNRGFKGEKDYWKSGRSICVKTHESGQKEIEMFDSAILLIRNPYRSLMAEFNR</sequence>
<keyword evidence="2" id="KW-0677">Repeat</keyword>
<evidence type="ECO:0000256" key="2">
    <source>
        <dbReference type="ARBA" id="ARBA00022737"/>
    </source>
</evidence>
<name>A0A5J5CVK9_9PERO</name>
<evidence type="ECO:0000256" key="1">
    <source>
        <dbReference type="ARBA" id="ARBA00010236"/>
    </source>
</evidence>
<dbReference type="PANTHER" id="PTHR45964:SF8">
    <property type="entry name" value="SIALATE:O-SULFOTRANSFERASE 1"/>
    <property type="match status" value="1"/>
</dbReference>
<feature type="non-terminal residue" evidence="4">
    <location>
        <position position="303"/>
    </location>
</feature>
<dbReference type="EMBL" id="VOFY01000013">
    <property type="protein sequence ID" value="KAA8586372.1"/>
    <property type="molecule type" value="Genomic_DNA"/>
</dbReference>
<feature type="domain" description="WSC" evidence="3">
    <location>
        <begin position="100"/>
        <end position="193"/>
    </location>
</feature>
<gene>
    <name evidence="4" type="ORF">FQN60_000208</name>
</gene>
<reference evidence="4 5" key="1">
    <citation type="submission" date="2019-08" db="EMBL/GenBank/DDBJ databases">
        <title>A chromosome-level genome assembly, high-density linkage maps, and genome scans reveal the genomic architecture of hybrid incompatibilities underlying speciation via character displacement in darters (Percidae: Etheostominae).</title>
        <authorList>
            <person name="Moran R.L."/>
            <person name="Catchen J.M."/>
            <person name="Fuller R.C."/>
        </authorList>
    </citation>
    <scope>NUCLEOTIDE SEQUENCE [LARGE SCALE GENOMIC DNA]</scope>
    <source>
        <strain evidence="4">EspeVRDwgs_2016</strain>
        <tissue evidence="4">Muscle</tissue>
    </source>
</reference>
<feature type="domain" description="WSC" evidence="3">
    <location>
        <begin position="1"/>
        <end position="89"/>
    </location>
</feature>
<evidence type="ECO:0000313" key="5">
    <source>
        <dbReference type="Proteomes" id="UP000327493"/>
    </source>
</evidence>
<dbReference type="Pfam" id="PF01822">
    <property type="entry name" value="WSC"/>
    <property type="match status" value="1"/>
</dbReference>